<evidence type="ECO:0000313" key="2">
    <source>
        <dbReference type="EMBL" id="OIJ91710.1"/>
    </source>
</evidence>
<accession>A0A1S2PDH0</accession>
<feature type="domain" description="DUF6884" evidence="1">
    <location>
        <begin position="10"/>
        <end position="121"/>
    </location>
</feature>
<gene>
    <name evidence="2" type="ORF">BIV24_15820</name>
</gene>
<name>A0A1S2PDH0_9ACTN</name>
<dbReference type="Pfam" id="PF21818">
    <property type="entry name" value="DUF6884"/>
    <property type="match status" value="1"/>
</dbReference>
<evidence type="ECO:0000259" key="1">
    <source>
        <dbReference type="Pfam" id="PF21818"/>
    </source>
</evidence>
<dbReference type="OrthoDB" id="3626091at2"/>
<evidence type="ECO:0000313" key="3">
    <source>
        <dbReference type="Proteomes" id="UP000179935"/>
    </source>
</evidence>
<protein>
    <recommendedName>
        <fullName evidence="1">DUF6884 domain-containing protein</fullName>
    </recommendedName>
</protein>
<dbReference type="EMBL" id="MLYP01000040">
    <property type="protein sequence ID" value="OIJ91710.1"/>
    <property type="molecule type" value="Genomic_DNA"/>
</dbReference>
<comment type="caution">
    <text evidence="2">The sequence shown here is derived from an EMBL/GenBank/DDBJ whole genome shotgun (WGS) entry which is preliminary data.</text>
</comment>
<dbReference type="AlphaFoldDB" id="A0A1S2PDH0"/>
<dbReference type="STRING" id="1428652.BIV24_15820"/>
<dbReference type="Proteomes" id="UP000179935">
    <property type="component" value="Unassembled WGS sequence"/>
</dbReference>
<dbReference type="RefSeq" id="WP_071366932.1">
    <property type="nucleotide sequence ID" value="NZ_MLYP01000040.1"/>
</dbReference>
<keyword evidence="3" id="KW-1185">Reference proteome</keyword>
<dbReference type="InterPro" id="IPR049251">
    <property type="entry name" value="DUF6884"/>
</dbReference>
<reference evidence="2 3" key="1">
    <citation type="submission" date="2016-10" db="EMBL/GenBank/DDBJ databases">
        <title>Genome sequence of Streptomyces sp. MUSC 93.</title>
        <authorList>
            <person name="Lee L.-H."/>
            <person name="Ser H.-L."/>
            <person name="Law J.W.-F."/>
        </authorList>
    </citation>
    <scope>NUCLEOTIDE SEQUENCE [LARGE SCALE GENOMIC DNA]</scope>
    <source>
        <strain evidence="2 3">MUSC 93</strain>
    </source>
</reference>
<organism evidence="2 3">
    <name type="scientific">Streptomyces colonosanans</name>
    <dbReference type="NCBI Taxonomy" id="1428652"/>
    <lineage>
        <taxon>Bacteria</taxon>
        <taxon>Bacillati</taxon>
        <taxon>Actinomycetota</taxon>
        <taxon>Actinomycetes</taxon>
        <taxon>Kitasatosporales</taxon>
        <taxon>Streptomycetaceae</taxon>
        <taxon>Streptomyces</taxon>
    </lineage>
</organism>
<proteinExistence type="predicted"/>
<sequence>MTTPLPGTLMLAGCSRRKMPTSIPISALELYIGGIAPNLRARVGHLPDLRKRVLFLSARHGLVDADTPLLPYDQTLTAEQADTLRPQVYRHLRQHIDELGVPVRLLVVAEPLYLVLLADVLADDDRPLVHWIPDPHGWPQAAAVLDEWNWP</sequence>